<evidence type="ECO:0000313" key="1">
    <source>
        <dbReference type="EMBL" id="SVE04252.1"/>
    </source>
</evidence>
<sequence length="125" mass="13944">PGGTRGPVGLPYMVKPESTHEALLKVRGIPLGLNPFSMSGREPIELDPDKTYYLVAAMTAREEYHFARLFSDGWWAKPSKVKLAHQMGDTVDVPDTKTEFKGKLCKLGGRTKYNPLGYYLFVAPK</sequence>
<gene>
    <name evidence="1" type="ORF">METZ01_LOCUS457106</name>
</gene>
<name>A0A383A933_9ZZZZ</name>
<reference evidence="1" key="1">
    <citation type="submission" date="2018-05" db="EMBL/GenBank/DDBJ databases">
        <authorList>
            <person name="Lanie J.A."/>
            <person name="Ng W.-L."/>
            <person name="Kazmierczak K.M."/>
            <person name="Andrzejewski T.M."/>
            <person name="Davidsen T.M."/>
            <person name="Wayne K.J."/>
            <person name="Tettelin H."/>
            <person name="Glass J.I."/>
            <person name="Rusch D."/>
            <person name="Podicherti R."/>
            <person name="Tsui H.-C.T."/>
            <person name="Winkler M.E."/>
        </authorList>
    </citation>
    <scope>NUCLEOTIDE SEQUENCE</scope>
</reference>
<dbReference type="EMBL" id="UINC01190209">
    <property type="protein sequence ID" value="SVE04252.1"/>
    <property type="molecule type" value="Genomic_DNA"/>
</dbReference>
<protein>
    <submittedName>
        <fullName evidence="1">Uncharacterized protein</fullName>
    </submittedName>
</protein>
<organism evidence="1">
    <name type="scientific">marine metagenome</name>
    <dbReference type="NCBI Taxonomy" id="408172"/>
    <lineage>
        <taxon>unclassified sequences</taxon>
        <taxon>metagenomes</taxon>
        <taxon>ecological metagenomes</taxon>
    </lineage>
</organism>
<proteinExistence type="predicted"/>
<feature type="non-terminal residue" evidence="1">
    <location>
        <position position="1"/>
    </location>
</feature>
<dbReference type="AlphaFoldDB" id="A0A383A933"/>
<accession>A0A383A933</accession>